<accession>A0A7M1RQR3</accession>
<organism evidence="1 2">
    <name type="scientific">uncultured phage cr52_1</name>
    <dbReference type="NCBI Taxonomy" id="2772079"/>
    <lineage>
        <taxon>Viruses</taxon>
        <taxon>Duplodnaviria</taxon>
        <taxon>Heunggongvirae</taxon>
        <taxon>Uroviricota</taxon>
        <taxon>Caudoviricetes</taxon>
        <taxon>Crassvirales</taxon>
        <taxon>Suoliviridae</taxon>
        <taxon>Loutivirinae</taxon>
        <taxon>Buchavirus</taxon>
        <taxon>Buchavirus copri</taxon>
    </lineage>
</organism>
<proteinExistence type="predicted"/>
<dbReference type="RefSeq" id="YP_010112155.1">
    <property type="nucleotide sequence ID" value="NC_055888.1"/>
</dbReference>
<evidence type="ECO:0000313" key="1">
    <source>
        <dbReference type="EMBL" id="QOR56703.1"/>
    </source>
</evidence>
<keyword evidence="2" id="KW-1185">Reference proteome</keyword>
<dbReference type="Proteomes" id="UP000594150">
    <property type="component" value="Segment"/>
</dbReference>
<dbReference type="KEGG" id="vg:65130616"/>
<protein>
    <submittedName>
        <fullName evidence="1">Uncharacterized protein</fullName>
    </submittedName>
</protein>
<name>A0A7M1RQR3_9CAUD</name>
<sequence>MKLFDILGGKVIIHSDALGIPCFKKIWDADKADKEHATKVISYIVLKNKWDSPYVLSMNSDSIETKLKEELFNDVNYSLTDDELLCEEQYKQFCDTNLLKMLRNMRRKLDSFSDYYEQSLGEELDEKKIEKYLAGFEKVKGSYITLDFLEKAVKTEELTTSKVKGDSKINPYELAK</sequence>
<dbReference type="GeneID" id="65130616"/>
<reference evidence="1 2" key="1">
    <citation type="submission" date="2020-07" db="EMBL/GenBank/DDBJ databases">
        <title>Taxonomic proposal: Crassvirales, a new order of highly abundant and diverse bacterial viruses.</title>
        <authorList>
            <person name="Shkoporov A.N."/>
            <person name="Stockdale S.R."/>
            <person name="Guerin E."/>
            <person name="Ross R.P."/>
            <person name="Hill C."/>
        </authorList>
    </citation>
    <scope>NUCLEOTIDE SEQUENCE [LARGE SCALE GENOMIC DNA]</scope>
</reference>
<evidence type="ECO:0000313" key="2">
    <source>
        <dbReference type="Proteomes" id="UP000594150"/>
    </source>
</evidence>
<dbReference type="EMBL" id="MT774395">
    <property type="protein sequence ID" value="QOR56703.1"/>
    <property type="molecule type" value="Genomic_DNA"/>
</dbReference>